<organism evidence="3 4">
    <name type="scientific">Nitzschia inconspicua</name>
    <dbReference type="NCBI Taxonomy" id="303405"/>
    <lineage>
        <taxon>Eukaryota</taxon>
        <taxon>Sar</taxon>
        <taxon>Stramenopiles</taxon>
        <taxon>Ochrophyta</taxon>
        <taxon>Bacillariophyta</taxon>
        <taxon>Bacillariophyceae</taxon>
        <taxon>Bacillariophycidae</taxon>
        <taxon>Bacillariales</taxon>
        <taxon>Bacillariaceae</taxon>
        <taxon>Nitzschia</taxon>
    </lineage>
</organism>
<dbReference type="OrthoDB" id="199574at2759"/>
<feature type="region of interest" description="Disordered" evidence="1">
    <location>
        <begin position="660"/>
        <end position="690"/>
    </location>
</feature>
<gene>
    <name evidence="3" type="ORF">IV203_030328</name>
</gene>
<comment type="caution">
    <text evidence="3">The sequence shown here is derived from an EMBL/GenBank/DDBJ whole genome shotgun (WGS) entry which is preliminary data.</text>
</comment>
<evidence type="ECO:0000313" key="4">
    <source>
        <dbReference type="Proteomes" id="UP000693970"/>
    </source>
</evidence>
<reference evidence="3" key="2">
    <citation type="submission" date="2021-04" db="EMBL/GenBank/DDBJ databases">
        <authorList>
            <person name="Podell S."/>
        </authorList>
    </citation>
    <scope>NUCLEOTIDE SEQUENCE</scope>
    <source>
        <strain evidence="3">Hildebrandi</strain>
    </source>
</reference>
<name>A0A9K3LT51_9STRA</name>
<proteinExistence type="predicted"/>
<dbReference type="GO" id="GO:0005634">
    <property type="term" value="C:nucleus"/>
    <property type="evidence" value="ECO:0007669"/>
    <property type="project" value="TreeGrafter"/>
</dbReference>
<feature type="domain" description="SAC3/GANP/THP3 conserved" evidence="2">
    <location>
        <begin position="797"/>
        <end position="923"/>
    </location>
</feature>
<feature type="compositionally biased region" description="Low complexity" evidence="1">
    <location>
        <begin position="446"/>
        <end position="456"/>
    </location>
</feature>
<feature type="region of interest" description="Disordered" evidence="1">
    <location>
        <begin position="124"/>
        <end position="221"/>
    </location>
</feature>
<dbReference type="PANTHER" id="PTHR12436:SF4">
    <property type="entry name" value="LEUKOCYTE RECEPTOR CLUSTER MEMBER 8"/>
    <property type="match status" value="1"/>
</dbReference>
<sequence>MYSQYNKYQQYQQQQPSVQTGMVWNGTSWVSSNPVRSTSSTSTIVIPSNPVQTFTQYYHGWMERHKILAERIQRINLTTTTKEEQQQEQRQHLELEQQWAKYYADESSRAAHYFYQNPNHHDTTISSLPFSLPPAPPSPTAENQNPKQQQPQKPKQQQQQQNNHSSSSLVVHSQRNSSSSSSSRSHANSIPNNSNNNKSQNNTNKNTNNISNNNNNNNKEGSLTRYLKRNLELCQTEDEKKYVQTQIEKKIATAIQQGTLQSRDWDREPMIIIQTQNNNINNINTTNTNIERALPTQKSTNFYGNYESNNSSNSNSKNKNVDPKNNYYGPAAVTATSTNNNNTVDTNYHYQYGNNASSHNNKKRKSSINDNNNNSASYYGPASSNNNSAENYNNYNNPSSSCSFSSSPPPTAAASSSFPVSFALSQNTNTNHYTNKKRHKKRQWDTNSSCTTTTNSVGEQDDDDQQEDFLALPGGGTTTSNKSRRPTYKKLRTNKLVVSKDIMMIDDGMDISHEALAKRANRFSSHHHHHHNPQTKSLSLQLVAASSSNHDRYMGKGLIGGTNTQLDETDYEQMTVKGTSTILEKEYLRLTAPPRPERVRPLPILKRHLNNIKMEYYYCLPLEENEDDENKNEDGNLGENNEMKEEMIQKVLYERERTPQAQWNIRGEKQKSDSGQQTTTTTTSSSSGRRIARRQHDYLWFCSQLKAVRQDCTVQRIQGTFAVDVYETHARIALQEGDLNEYNQCQTQLKELYKSAPCSATDPTTSKDNVTLQQEDQDVVAGKDSSSAEALSSSSSSSSSWQNEDEFIAYRLLYYVYLSTNEKYSGGSSDMFQIMLSLSPTQKKHPGISHALQVREAVACSDYYCFFRLLSRSSSHCPNLGIFLIDLLVPTMRMRGLRRIAKAYRPSIEVTVCLEQLGFVQEQRIVNDDGNFGNGDDGNDDSEDKVKNDFQHGKDWMVSCGAVLTDEGLFLTKDSEIHEPVAAKKNSLI</sequence>
<feature type="region of interest" description="Disordered" evidence="1">
    <location>
        <begin position="300"/>
        <end position="416"/>
    </location>
</feature>
<dbReference type="InterPro" id="IPR005062">
    <property type="entry name" value="SAC3/GANP/THP3_conserved"/>
</dbReference>
<feature type="compositionally biased region" description="Polar residues" evidence="1">
    <location>
        <begin position="348"/>
        <end position="359"/>
    </location>
</feature>
<reference evidence="3" key="1">
    <citation type="journal article" date="2021" name="Sci. Rep.">
        <title>Diploid genomic architecture of Nitzschia inconspicua, an elite biomass production diatom.</title>
        <authorList>
            <person name="Oliver A."/>
            <person name="Podell S."/>
            <person name="Pinowska A."/>
            <person name="Traller J.C."/>
            <person name="Smith S.R."/>
            <person name="McClure R."/>
            <person name="Beliaev A."/>
            <person name="Bohutskyi P."/>
            <person name="Hill E.A."/>
            <person name="Rabines A."/>
            <person name="Zheng H."/>
            <person name="Allen L.Z."/>
            <person name="Kuo A."/>
            <person name="Grigoriev I.V."/>
            <person name="Allen A.E."/>
            <person name="Hazlebeck D."/>
            <person name="Allen E.E."/>
        </authorList>
    </citation>
    <scope>NUCLEOTIDE SEQUENCE</scope>
    <source>
        <strain evidence="3">Hildebrandi</strain>
    </source>
</reference>
<feature type="compositionally biased region" description="Low complexity" evidence="1">
    <location>
        <begin position="143"/>
        <end position="218"/>
    </location>
</feature>
<dbReference type="InterPro" id="IPR045107">
    <property type="entry name" value="SAC3/GANP/THP3"/>
</dbReference>
<protein>
    <submittedName>
        <fullName evidence="3">SAC3/GANP family protein</fullName>
    </submittedName>
</protein>
<feature type="compositionally biased region" description="Low complexity" evidence="1">
    <location>
        <begin position="331"/>
        <end position="347"/>
    </location>
</feature>
<feature type="compositionally biased region" description="Low complexity" evidence="1">
    <location>
        <begin position="368"/>
        <end position="416"/>
    </location>
</feature>
<dbReference type="Pfam" id="PF03399">
    <property type="entry name" value="SAC3_GANP"/>
    <property type="match status" value="1"/>
</dbReference>
<accession>A0A9K3LT51</accession>
<feature type="region of interest" description="Disordered" evidence="1">
    <location>
        <begin position="429"/>
        <end position="487"/>
    </location>
</feature>
<feature type="compositionally biased region" description="Low complexity" evidence="1">
    <location>
        <begin position="673"/>
        <end position="688"/>
    </location>
</feature>
<dbReference type="EMBL" id="JAGRRH010000007">
    <property type="protein sequence ID" value="KAG7367657.1"/>
    <property type="molecule type" value="Genomic_DNA"/>
</dbReference>
<dbReference type="AlphaFoldDB" id="A0A9K3LT51"/>
<evidence type="ECO:0000259" key="2">
    <source>
        <dbReference type="Pfam" id="PF03399"/>
    </source>
</evidence>
<evidence type="ECO:0000313" key="3">
    <source>
        <dbReference type="EMBL" id="KAG7367657.1"/>
    </source>
</evidence>
<evidence type="ECO:0000256" key="1">
    <source>
        <dbReference type="SAM" id="MobiDB-lite"/>
    </source>
</evidence>
<dbReference type="Proteomes" id="UP000693970">
    <property type="component" value="Unassembled WGS sequence"/>
</dbReference>
<keyword evidence="4" id="KW-1185">Reference proteome</keyword>
<dbReference type="PANTHER" id="PTHR12436">
    <property type="entry name" value="80 KDA MCM3-ASSOCIATED PROTEIN"/>
    <property type="match status" value="1"/>
</dbReference>
<feature type="compositionally biased region" description="Low complexity" evidence="1">
    <location>
        <begin position="308"/>
        <end position="318"/>
    </location>
</feature>